<keyword evidence="2" id="KW-1185">Reference proteome</keyword>
<sequence length="54" mass="5972">MAELNRHDVEALAQKLYEASAPDGVPWSERSLVVRDPWLATARKRLLLDGPAGT</sequence>
<dbReference type="RefSeq" id="WP_201079170.1">
    <property type="nucleotide sequence ID" value="NZ_CP067420.1"/>
</dbReference>
<proteinExistence type="predicted"/>
<dbReference type="Proteomes" id="UP000595197">
    <property type="component" value="Chromosome"/>
</dbReference>
<organism evidence="1 2">
    <name type="scientific">Skermanella cutis</name>
    <dbReference type="NCBI Taxonomy" id="2775420"/>
    <lineage>
        <taxon>Bacteria</taxon>
        <taxon>Pseudomonadati</taxon>
        <taxon>Pseudomonadota</taxon>
        <taxon>Alphaproteobacteria</taxon>
        <taxon>Rhodospirillales</taxon>
        <taxon>Azospirillaceae</taxon>
        <taxon>Skermanella</taxon>
    </lineage>
</organism>
<dbReference type="EMBL" id="CP067420">
    <property type="protein sequence ID" value="QQP91351.1"/>
    <property type="molecule type" value="Genomic_DNA"/>
</dbReference>
<accession>A0ABX7BE79</accession>
<reference evidence="1" key="1">
    <citation type="submission" date="2021-02" db="EMBL/GenBank/DDBJ databases">
        <title>Skermanella TT6 skin isolate.</title>
        <authorList>
            <person name="Lee K."/>
            <person name="Ganzorig M."/>
        </authorList>
    </citation>
    <scope>NUCLEOTIDE SEQUENCE</scope>
    <source>
        <strain evidence="1">TT6</strain>
    </source>
</reference>
<name>A0ABX7BE79_9PROT</name>
<gene>
    <name evidence="1" type="ORF">IGS68_09140</name>
</gene>
<evidence type="ECO:0000313" key="2">
    <source>
        <dbReference type="Proteomes" id="UP000595197"/>
    </source>
</evidence>
<protein>
    <submittedName>
        <fullName evidence="1">Uncharacterized protein</fullName>
    </submittedName>
</protein>
<evidence type="ECO:0000313" key="1">
    <source>
        <dbReference type="EMBL" id="QQP91351.1"/>
    </source>
</evidence>